<evidence type="ECO:0000313" key="2">
    <source>
        <dbReference type="EMBL" id="POM70029.1"/>
    </source>
</evidence>
<evidence type="ECO:0008006" key="4">
    <source>
        <dbReference type="Google" id="ProtNLM"/>
    </source>
</evidence>
<dbReference type="EMBL" id="NCKW01007561">
    <property type="protein sequence ID" value="POM70029.1"/>
    <property type="molecule type" value="Genomic_DNA"/>
</dbReference>
<keyword evidence="3" id="KW-1185">Reference proteome</keyword>
<gene>
    <name evidence="2" type="ORF">PHPALM_13614</name>
</gene>
<dbReference type="PANTHER" id="PTHR46599:SF3">
    <property type="entry name" value="PIGGYBAC TRANSPOSABLE ELEMENT-DERIVED PROTEIN 4"/>
    <property type="match status" value="1"/>
</dbReference>
<organism evidence="2 3">
    <name type="scientific">Phytophthora palmivora</name>
    <dbReference type="NCBI Taxonomy" id="4796"/>
    <lineage>
        <taxon>Eukaryota</taxon>
        <taxon>Sar</taxon>
        <taxon>Stramenopiles</taxon>
        <taxon>Oomycota</taxon>
        <taxon>Peronosporomycetes</taxon>
        <taxon>Peronosporales</taxon>
        <taxon>Peronosporaceae</taxon>
        <taxon>Phytophthora</taxon>
    </lineage>
</organism>
<dbReference type="Proteomes" id="UP000237271">
    <property type="component" value="Unassembled WGS sequence"/>
</dbReference>
<evidence type="ECO:0000313" key="3">
    <source>
        <dbReference type="Proteomes" id="UP000237271"/>
    </source>
</evidence>
<feature type="non-terminal residue" evidence="2">
    <location>
        <position position="1"/>
    </location>
</feature>
<feature type="region of interest" description="Disordered" evidence="1">
    <location>
        <begin position="147"/>
        <end position="201"/>
    </location>
</feature>
<comment type="caution">
    <text evidence="2">The sequence shown here is derived from an EMBL/GenBank/DDBJ whole genome shotgun (WGS) entry which is preliminary data.</text>
</comment>
<feature type="region of interest" description="Disordered" evidence="1">
    <location>
        <begin position="43"/>
        <end position="89"/>
    </location>
</feature>
<reference evidence="2 3" key="1">
    <citation type="journal article" date="2017" name="Genome Biol. Evol.">
        <title>Phytophthora megakarya and P. palmivora, closely related causal agents of cacao black pod rot, underwent increases in genome sizes and gene numbers by different mechanisms.</title>
        <authorList>
            <person name="Ali S.S."/>
            <person name="Shao J."/>
            <person name="Lary D.J."/>
            <person name="Kronmiller B."/>
            <person name="Shen D."/>
            <person name="Strem M.D."/>
            <person name="Amoako-Attah I."/>
            <person name="Akrofi A.Y."/>
            <person name="Begoude B.A."/>
            <person name="Ten Hoopen G.M."/>
            <person name="Coulibaly K."/>
            <person name="Kebe B.I."/>
            <person name="Melnick R.L."/>
            <person name="Guiltinan M.J."/>
            <person name="Tyler B.M."/>
            <person name="Meinhardt L.W."/>
            <person name="Bailey B.A."/>
        </authorList>
    </citation>
    <scope>NUCLEOTIDE SEQUENCE [LARGE SCALE GENOMIC DNA]</scope>
    <source>
        <strain evidence="3">sbr112.9</strain>
    </source>
</reference>
<dbReference type="PANTHER" id="PTHR46599">
    <property type="entry name" value="PIGGYBAC TRANSPOSABLE ELEMENT-DERIVED PROTEIN 4"/>
    <property type="match status" value="1"/>
</dbReference>
<evidence type="ECO:0000256" key="1">
    <source>
        <dbReference type="SAM" id="MobiDB-lite"/>
    </source>
</evidence>
<accession>A0A2P4XX44</accession>
<proteinExistence type="predicted"/>
<name>A0A2P4XX44_9STRA</name>
<dbReference type="AlphaFoldDB" id="A0A2P4XX44"/>
<dbReference type="OrthoDB" id="128976at2759"/>
<sequence>RHHKKVNNKRPPKHFKFLEELHEQLLAIDSSEMFDAIAEATTARERTVPSPSRTESQRQSVAAADVDIGHRLEENPDTAEGAQGVKRRHRSCKVCAIHKSKPRKFTKYFCPECSSGNKRLDTCFTIWHNEWNNGNDIPQLLLQEHKTRDRPPASRPGKKRRHRQQQNEEEGGNAEADSLLVSVGTGTASNDGGEEMAADEI</sequence>
<feature type="compositionally biased region" description="Polar residues" evidence="1">
    <location>
        <begin position="49"/>
        <end position="60"/>
    </location>
</feature>
<feature type="compositionally biased region" description="Acidic residues" evidence="1">
    <location>
        <begin position="192"/>
        <end position="201"/>
    </location>
</feature>
<protein>
    <recommendedName>
        <fullName evidence="4">PiggyBac transposable element-derived protein 4 C-terminal zinc-ribbon domain-containing protein</fullName>
    </recommendedName>
</protein>